<dbReference type="InterPro" id="IPR021607">
    <property type="entry name" value="DUF3224"/>
</dbReference>
<name>A0A538TMW9_UNCEI</name>
<dbReference type="EMBL" id="VBOY01000077">
    <property type="protein sequence ID" value="TMQ64966.1"/>
    <property type="molecule type" value="Genomic_DNA"/>
</dbReference>
<organism evidence="1 2">
    <name type="scientific">Eiseniibacteriota bacterium</name>
    <dbReference type="NCBI Taxonomy" id="2212470"/>
    <lineage>
        <taxon>Bacteria</taxon>
        <taxon>Candidatus Eiseniibacteriota</taxon>
    </lineage>
</organism>
<evidence type="ECO:0000313" key="1">
    <source>
        <dbReference type="EMBL" id="TMQ64966.1"/>
    </source>
</evidence>
<reference evidence="1 2" key="1">
    <citation type="journal article" date="2019" name="Nat. Microbiol.">
        <title>Mediterranean grassland soil C-N compound turnover is dependent on rainfall and depth, and is mediated by genomically divergent microorganisms.</title>
        <authorList>
            <person name="Diamond S."/>
            <person name="Andeer P.F."/>
            <person name="Li Z."/>
            <person name="Crits-Christoph A."/>
            <person name="Burstein D."/>
            <person name="Anantharaman K."/>
            <person name="Lane K.R."/>
            <person name="Thomas B.C."/>
            <person name="Pan C."/>
            <person name="Northen T.R."/>
            <person name="Banfield J.F."/>
        </authorList>
    </citation>
    <scope>NUCLEOTIDE SEQUENCE [LARGE SCALE GENOMIC DNA]</scope>
    <source>
        <strain evidence="1">WS_8</strain>
    </source>
</reference>
<dbReference type="InterPro" id="IPR023159">
    <property type="entry name" value="SO1590-like_sf"/>
</dbReference>
<dbReference type="Pfam" id="PF11528">
    <property type="entry name" value="DUF3224"/>
    <property type="match status" value="1"/>
</dbReference>
<protein>
    <submittedName>
        <fullName evidence="1">DUF3224 domain-containing protein</fullName>
    </submittedName>
</protein>
<dbReference type="Proteomes" id="UP000316609">
    <property type="component" value="Unassembled WGS sequence"/>
</dbReference>
<comment type="caution">
    <text evidence="1">The sequence shown here is derived from an EMBL/GenBank/DDBJ whole genome shotgun (WGS) entry which is preliminary data.</text>
</comment>
<dbReference type="Gene3D" id="2.40.350.10">
    <property type="entry name" value="SO1590-like"/>
    <property type="match status" value="1"/>
</dbReference>
<dbReference type="AlphaFoldDB" id="A0A538TMW9"/>
<proteinExistence type="predicted"/>
<dbReference type="SUPFAM" id="SSF159238">
    <property type="entry name" value="SO1590-like"/>
    <property type="match status" value="1"/>
</dbReference>
<evidence type="ECO:0000313" key="2">
    <source>
        <dbReference type="Proteomes" id="UP000316609"/>
    </source>
</evidence>
<gene>
    <name evidence="1" type="ORF">E6K78_08405</name>
</gene>
<accession>A0A538TMW9</accession>
<sequence>MKHHANATFEVKSWDEKPFHEIEGGGKLTEARVTKSFQGDIEGESTLIYLMVYSTDGSASFVGAERVVGRLAGRSGSFVLQHGGTYEGGVAHTKWSVVKGSGTGELKGLSGEGGFSSGHHTSYPITLDYDLA</sequence>